<feature type="region of interest" description="Disordered" evidence="1">
    <location>
        <begin position="205"/>
        <end position="260"/>
    </location>
</feature>
<protein>
    <submittedName>
        <fullName evidence="2 3">Uncharacterized protein</fullName>
    </submittedName>
</protein>
<reference evidence="3" key="5">
    <citation type="submission" date="2018-04" db="UniProtKB">
        <authorList>
            <consortium name="EnsemblFungi"/>
        </authorList>
    </citation>
    <scope>IDENTIFICATION</scope>
    <source>
        <strain evidence="3">R3-111a-1</strain>
    </source>
</reference>
<dbReference type="Proteomes" id="UP000006039">
    <property type="component" value="Unassembled WGS sequence"/>
</dbReference>
<dbReference type="eggNOG" id="ENOG502RNFJ">
    <property type="taxonomic scope" value="Eukaryota"/>
</dbReference>
<evidence type="ECO:0000256" key="1">
    <source>
        <dbReference type="SAM" id="MobiDB-lite"/>
    </source>
</evidence>
<gene>
    <name evidence="3" type="primary">20340488</name>
    <name evidence="2" type="ORF">GGTG_00030</name>
</gene>
<name>J3NFI4_GAET3</name>
<proteinExistence type="predicted"/>
<dbReference type="EMBL" id="GL385395">
    <property type="protein sequence ID" value="EJT80024.1"/>
    <property type="molecule type" value="Genomic_DNA"/>
</dbReference>
<feature type="compositionally biased region" description="Polar residues" evidence="1">
    <location>
        <begin position="220"/>
        <end position="231"/>
    </location>
</feature>
<evidence type="ECO:0000313" key="3">
    <source>
        <dbReference type="EnsemblFungi" id="EJT80024"/>
    </source>
</evidence>
<dbReference type="AlphaFoldDB" id="J3NFI4"/>
<reference evidence="2" key="3">
    <citation type="submission" date="2010-09" db="EMBL/GenBank/DDBJ databases">
        <title>Annotation of Gaeumannomyces graminis var. tritici R3-111a-1.</title>
        <authorList>
            <consortium name="The Broad Institute Genome Sequencing Platform"/>
            <person name="Ma L.-J."/>
            <person name="Dead R."/>
            <person name="Young S.K."/>
            <person name="Zeng Q."/>
            <person name="Gargeya S."/>
            <person name="Fitzgerald M."/>
            <person name="Haas B."/>
            <person name="Abouelleil A."/>
            <person name="Alvarado L."/>
            <person name="Arachchi H.M."/>
            <person name="Berlin A."/>
            <person name="Brown A."/>
            <person name="Chapman S.B."/>
            <person name="Chen Z."/>
            <person name="Dunbar C."/>
            <person name="Freedman E."/>
            <person name="Gearin G."/>
            <person name="Gellesch M."/>
            <person name="Goldberg J."/>
            <person name="Griggs A."/>
            <person name="Gujja S."/>
            <person name="Heiman D."/>
            <person name="Howarth C."/>
            <person name="Larson L."/>
            <person name="Lui A."/>
            <person name="MacDonald P.J.P."/>
            <person name="Mehta T."/>
            <person name="Montmayeur A."/>
            <person name="Murphy C."/>
            <person name="Neiman D."/>
            <person name="Pearson M."/>
            <person name="Priest M."/>
            <person name="Roberts A."/>
            <person name="Saif S."/>
            <person name="Shea T."/>
            <person name="Shenoy N."/>
            <person name="Sisk P."/>
            <person name="Stolte C."/>
            <person name="Sykes S."/>
            <person name="Yandava C."/>
            <person name="Wortman J."/>
            <person name="Nusbaum C."/>
            <person name="Birren B."/>
        </authorList>
    </citation>
    <scope>NUCLEOTIDE SEQUENCE</scope>
    <source>
        <strain evidence="2">R3-111a-1</strain>
    </source>
</reference>
<dbReference type="VEuPathDB" id="FungiDB:GGTG_00030"/>
<evidence type="ECO:0000313" key="4">
    <source>
        <dbReference type="Proteomes" id="UP000006039"/>
    </source>
</evidence>
<dbReference type="EnsemblFungi" id="EJT80024">
    <property type="protein sequence ID" value="EJT80024"/>
    <property type="gene ID" value="GGTG_00030"/>
</dbReference>
<dbReference type="HOGENOM" id="CLU_969919_0_0_1"/>
<evidence type="ECO:0000313" key="2">
    <source>
        <dbReference type="EMBL" id="EJT80024.1"/>
    </source>
</evidence>
<reference evidence="2" key="2">
    <citation type="submission" date="2010-07" db="EMBL/GenBank/DDBJ databases">
        <authorList>
            <consortium name="The Broad Institute Genome Sequencing Platform"/>
            <consortium name="Broad Institute Genome Sequencing Center for Infectious Disease"/>
            <person name="Ma L.-J."/>
            <person name="Dead R."/>
            <person name="Young S."/>
            <person name="Zeng Q."/>
            <person name="Koehrsen M."/>
            <person name="Alvarado L."/>
            <person name="Berlin A."/>
            <person name="Chapman S.B."/>
            <person name="Chen Z."/>
            <person name="Freedman E."/>
            <person name="Gellesch M."/>
            <person name="Goldberg J."/>
            <person name="Griggs A."/>
            <person name="Gujja S."/>
            <person name="Heilman E.R."/>
            <person name="Heiman D."/>
            <person name="Hepburn T."/>
            <person name="Howarth C."/>
            <person name="Jen D."/>
            <person name="Larson L."/>
            <person name="Mehta T."/>
            <person name="Neiman D."/>
            <person name="Pearson M."/>
            <person name="Roberts A."/>
            <person name="Saif S."/>
            <person name="Shea T."/>
            <person name="Shenoy N."/>
            <person name="Sisk P."/>
            <person name="Stolte C."/>
            <person name="Sykes S."/>
            <person name="Walk T."/>
            <person name="White J."/>
            <person name="Yandava C."/>
            <person name="Haas B."/>
            <person name="Nusbaum C."/>
            <person name="Birren B."/>
        </authorList>
    </citation>
    <scope>NUCLEOTIDE SEQUENCE</scope>
    <source>
        <strain evidence="2">R3-111a-1</strain>
    </source>
</reference>
<dbReference type="GeneID" id="20340488"/>
<reference evidence="4" key="1">
    <citation type="submission" date="2010-07" db="EMBL/GenBank/DDBJ databases">
        <title>The genome sequence of Gaeumannomyces graminis var. tritici strain R3-111a-1.</title>
        <authorList>
            <consortium name="The Broad Institute Genome Sequencing Platform"/>
            <person name="Ma L.-J."/>
            <person name="Dead R."/>
            <person name="Young S."/>
            <person name="Zeng Q."/>
            <person name="Koehrsen M."/>
            <person name="Alvarado L."/>
            <person name="Berlin A."/>
            <person name="Chapman S.B."/>
            <person name="Chen Z."/>
            <person name="Freedman E."/>
            <person name="Gellesch M."/>
            <person name="Goldberg J."/>
            <person name="Griggs A."/>
            <person name="Gujja S."/>
            <person name="Heilman E.R."/>
            <person name="Heiman D."/>
            <person name="Hepburn T."/>
            <person name="Howarth C."/>
            <person name="Jen D."/>
            <person name="Larson L."/>
            <person name="Mehta T."/>
            <person name="Neiman D."/>
            <person name="Pearson M."/>
            <person name="Roberts A."/>
            <person name="Saif S."/>
            <person name="Shea T."/>
            <person name="Shenoy N."/>
            <person name="Sisk P."/>
            <person name="Stolte C."/>
            <person name="Sykes S."/>
            <person name="Walk T."/>
            <person name="White J."/>
            <person name="Yandava C."/>
            <person name="Haas B."/>
            <person name="Nusbaum C."/>
            <person name="Birren B."/>
        </authorList>
    </citation>
    <scope>NUCLEOTIDE SEQUENCE [LARGE SCALE GENOMIC DNA]</scope>
    <source>
        <strain evidence="4">R3-111a-1</strain>
    </source>
</reference>
<reference evidence="3" key="4">
    <citation type="journal article" date="2015" name="G3 (Bethesda)">
        <title>Genome sequences of three phytopathogenic species of the Magnaporthaceae family of fungi.</title>
        <authorList>
            <person name="Okagaki L.H."/>
            <person name="Nunes C.C."/>
            <person name="Sailsbery J."/>
            <person name="Clay B."/>
            <person name="Brown D."/>
            <person name="John T."/>
            <person name="Oh Y."/>
            <person name="Young N."/>
            <person name="Fitzgerald M."/>
            <person name="Haas B.J."/>
            <person name="Zeng Q."/>
            <person name="Young S."/>
            <person name="Adiconis X."/>
            <person name="Fan L."/>
            <person name="Levin J.Z."/>
            <person name="Mitchell T.K."/>
            <person name="Okubara P.A."/>
            <person name="Farman M.L."/>
            <person name="Kohn L.M."/>
            <person name="Birren B."/>
            <person name="Ma L.-J."/>
            <person name="Dean R.A."/>
        </authorList>
    </citation>
    <scope>NUCLEOTIDE SEQUENCE</scope>
    <source>
        <strain evidence="3">R3-111a-1</strain>
    </source>
</reference>
<sequence>MSRCGRAPHRERWQGPLSGKGPRDPTNEVAAERFSASQDGCIIGRGPLVNSQLHVSTPTKSPGSVPSLNQAAGVSLPGRVESDWAVVGGWWWAGLARIVSGRPTVPAAWEPLHVLCQVEPATPQGVSRKAWETASPHRDRYGLQVPRWACRWVGGQLLLWRGGSSKMIRSIGLQSPASAPPATTTHHLIANRLAAPFENGHRYTVRRIGSSPDGEHWKQSKSAAQRSNGSEAQKRANRQRRAAQPPTQATHLRADTGLGAGWRQKGEAVVAISGLRSLRGVGTARRS</sequence>
<keyword evidence="4" id="KW-1185">Reference proteome</keyword>
<accession>J3NFI4</accession>
<feature type="region of interest" description="Disordered" evidence="1">
    <location>
        <begin position="1"/>
        <end position="27"/>
    </location>
</feature>
<organism evidence="2">
    <name type="scientific">Gaeumannomyces tritici (strain R3-111a-1)</name>
    <name type="common">Wheat and barley take-all root rot fungus</name>
    <name type="synonym">Gaeumannomyces graminis var. tritici</name>
    <dbReference type="NCBI Taxonomy" id="644352"/>
    <lineage>
        <taxon>Eukaryota</taxon>
        <taxon>Fungi</taxon>
        <taxon>Dikarya</taxon>
        <taxon>Ascomycota</taxon>
        <taxon>Pezizomycotina</taxon>
        <taxon>Sordariomycetes</taxon>
        <taxon>Sordariomycetidae</taxon>
        <taxon>Magnaporthales</taxon>
        <taxon>Magnaporthaceae</taxon>
        <taxon>Gaeumannomyces</taxon>
    </lineage>
</organism>
<dbReference type="RefSeq" id="XP_009216033.1">
    <property type="nucleotide sequence ID" value="XM_009217769.1"/>
</dbReference>